<name>A0A0A1WVB1_ZEUCU</name>
<keyword evidence="2" id="KW-0689">Ribosomal protein</keyword>
<gene>
    <name evidence="2" type="primary">rpsD</name>
    <name evidence="2" type="ORF">g.10836</name>
</gene>
<evidence type="ECO:0000256" key="1">
    <source>
        <dbReference type="SAM" id="SignalP"/>
    </source>
</evidence>
<dbReference type="EMBL" id="GBXI01011827">
    <property type="protein sequence ID" value="JAD02465.1"/>
    <property type="molecule type" value="Transcribed_RNA"/>
</dbReference>
<keyword evidence="2" id="KW-0687">Ribonucleoprotein</keyword>
<accession>A0A0A1WVB1</accession>
<feature type="signal peptide" evidence="1">
    <location>
        <begin position="1"/>
        <end position="26"/>
    </location>
</feature>
<evidence type="ECO:0000313" key="2">
    <source>
        <dbReference type="EMBL" id="JAD02465.1"/>
    </source>
</evidence>
<dbReference type="AlphaFoldDB" id="A0A0A1WVB1"/>
<reference evidence="2" key="1">
    <citation type="submission" date="2014-11" db="EMBL/GenBank/DDBJ databases">
        <authorList>
            <person name="Geib S."/>
        </authorList>
    </citation>
    <scope>NUCLEOTIDE SEQUENCE</scope>
</reference>
<reference evidence="2" key="2">
    <citation type="journal article" date="2015" name="Gigascience">
        <title>Reconstructing a comprehensive transcriptome assembly of a white-pupal translocated strain of the pest fruit fly Bactrocera cucurbitae.</title>
        <authorList>
            <person name="Sim S.B."/>
            <person name="Calla B."/>
            <person name="Hall B."/>
            <person name="DeRego T."/>
            <person name="Geib S.M."/>
        </authorList>
    </citation>
    <scope>NUCLEOTIDE SEQUENCE</scope>
</reference>
<sequence>MSQQFINKYLAVLLLVFGLACTHVATSTTESPSEAARVARDQLVEAITADYLKVLDYELKDTKALVERVLDDERFQNVHNEILLNKKINLRNYVELVKEKSKKKQPSKEFKPPLFFYIFGKSLLYKDFLDIVARLEPSESHYDCWIESDFMSFGLEAFFETLNQKRIKLVRESVRRIDDYVNGLPAEQQRKAVPQKLTDWSVKLKEATEVQQKVDVLRDFLREYYLEAAV</sequence>
<dbReference type="GO" id="GO:0005840">
    <property type="term" value="C:ribosome"/>
    <property type="evidence" value="ECO:0007669"/>
    <property type="project" value="UniProtKB-KW"/>
</dbReference>
<proteinExistence type="predicted"/>
<keyword evidence="1" id="KW-0732">Signal</keyword>
<protein>
    <submittedName>
        <fullName evidence="2">30S ribosomal protein S4</fullName>
    </submittedName>
</protein>
<feature type="chain" id="PRO_5001982911" evidence="1">
    <location>
        <begin position="27"/>
        <end position="230"/>
    </location>
</feature>
<organism evidence="2">
    <name type="scientific">Zeugodacus cucurbitae</name>
    <name type="common">Melon fruit fly</name>
    <name type="synonym">Bactrocera cucurbitae</name>
    <dbReference type="NCBI Taxonomy" id="28588"/>
    <lineage>
        <taxon>Eukaryota</taxon>
        <taxon>Metazoa</taxon>
        <taxon>Ecdysozoa</taxon>
        <taxon>Arthropoda</taxon>
        <taxon>Hexapoda</taxon>
        <taxon>Insecta</taxon>
        <taxon>Pterygota</taxon>
        <taxon>Neoptera</taxon>
        <taxon>Endopterygota</taxon>
        <taxon>Diptera</taxon>
        <taxon>Brachycera</taxon>
        <taxon>Muscomorpha</taxon>
        <taxon>Tephritoidea</taxon>
        <taxon>Tephritidae</taxon>
        <taxon>Zeugodacus</taxon>
        <taxon>Zeugodacus</taxon>
    </lineage>
</organism>